<dbReference type="PROSITE" id="PS51671">
    <property type="entry name" value="ACT"/>
    <property type="match status" value="1"/>
</dbReference>
<feature type="region of interest" description="Disordered" evidence="7">
    <location>
        <begin position="106"/>
        <end position="127"/>
    </location>
</feature>
<dbReference type="CDD" id="cd04873">
    <property type="entry name" value="ACT_UUR-ACR-like"/>
    <property type="match status" value="2"/>
</dbReference>
<dbReference type="Gene3D" id="3.30.460.10">
    <property type="entry name" value="Beta Polymerase, domain 2"/>
    <property type="match status" value="2"/>
</dbReference>
<reference evidence="9 10" key="2">
    <citation type="journal article" date="2016" name="ISME J.">
        <title>Characterization of the first cultured representative of Verrucomicrobia subdivision 5 indicates the proposal of a novel phylum.</title>
        <authorList>
            <person name="Spring S."/>
            <person name="Bunk B."/>
            <person name="Sproer C."/>
            <person name="Schumann P."/>
            <person name="Rohde M."/>
            <person name="Tindall B.J."/>
            <person name="Klenk H.P."/>
        </authorList>
    </citation>
    <scope>NUCLEOTIDE SEQUENCE [LARGE SCALE GENOMIC DNA]</scope>
    <source>
        <strain evidence="9 10">L21-Fru-AB</strain>
    </source>
</reference>
<dbReference type="PANTHER" id="PTHR30621">
    <property type="entry name" value="GLUTAMINE SYNTHETASE ADENYLYLTRANSFERASE"/>
    <property type="match status" value="1"/>
</dbReference>
<keyword evidence="6" id="KW-0511">Multifunctional enzyme</keyword>
<dbReference type="InterPro" id="IPR043519">
    <property type="entry name" value="NT_sf"/>
</dbReference>
<evidence type="ECO:0000256" key="7">
    <source>
        <dbReference type="SAM" id="MobiDB-lite"/>
    </source>
</evidence>
<dbReference type="GO" id="GO:0000820">
    <property type="term" value="P:regulation of glutamine family amino acid metabolic process"/>
    <property type="evidence" value="ECO:0007669"/>
    <property type="project" value="TreeGrafter"/>
</dbReference>
<evidence type="ECO:0000256" key="3">
    <source>
        <dbReference type="ARBA" id="ARBA00022741"/>
    </source>
</evidence>
<dbReference type="Pfam" id="PF03710">
    <property type="entry name" value="GlnE"/>
    <property type="match status" value="2"/>
</dbReference>
<organism evidence="9 10">
    <name type="scientific">Kiritimatiella glycovorans</name>
    <dbReference type="NCBI Taxonomy" id="1307763"/>
    <lineage>
        <taxon>Bacteria</taxon>
        <taxon>Pseudomonadati</taxon>
        <taxon>Kiritimatiellota</taxon>
        <taxon>Kiritimatiellia</taxon>
        <taxon>Kiritimatiellales</taxon>
        <taxon>Kiritimatiellaceae</taxon>
        <taxon>Kiritimatiella</taxon>
    </lineage>
</organism>
<evidence type="ECO:0000256" key="1">
    <source>
        <dbReference type="ARBA" id="ARBA00022679"/>
    </source>
</evidence>
<keyword evidence="3" id="KW-0547">Nucleotide-binding</keyword>
<dbReference type="OrthoDB" id="9759366at2"/>
<evidence type="ECO:0000256" key="4">
    <source>
        <dbReference type="ARBA" id="ARBA00022840"/>
    </source>
</evidence>
<evidence type="ECO:0000256" key="6">
    <source>
        <dbReference type="ARBA" id="ARBA00023268"/>
    </source>
</evidence>
<dbReference type="InterPro" id="IPR013546">
    <property type="entry name" value="PII_UdlTrfase/GS_AdlTrfase"/>
</dbReference>
<reference evidence="10" key="1">
    <citation type="submission" date="2015-02" db="EMBL/GenBank/DDBJ databases">
        <title>Description and complete genome sequence of the first cultured representative of the subdivision 5 of the Verrucomicrobia phylum.</title>
        <authorList>
            <person name="Spring S."/>
            <person name="Bunk B."/>
            <person name="Sproer C."/>
            <person name="Klenk H.-P."/>
        </authorList>
    </citation>
    <scope>NUCLEOTIDE SEQUENCE [LARGE SCALE GENOMIC DNA]</scope>
    <source>
        <strain evidence="10">L21-Fru-AB</strain>
    </source>
</reference>
<dbReference type="KEGG" id="vbl:L21SP4_01523"/>
<dbReference type="Pfam" id="PF08335">
    <property type="entry name" value="GlnD_UR_UTase"/>
    <property type="match status" value="2"/>
</dbReference>
<dbReference type="AlphaFoldDB" id="A0A0G3EEI8"/>
<dbReference type="GO" id="GO:0016874">
    <property type="term" value="F:ligase activity"/>
    <property type="evidence" value="ECO:0007669"/>
    <property type="project" value="UniProtKB-KW"/>
</dbReference>
<protein>
    <submittedName>
        <fullName evidence="9">Glutamate-ammonia-ligase adenylyltransferase</fullName>
        <ecNumber evidence="9">2.7.7.42</ecNumber>
    </submittedName>
</protein>
<evidence type="ECO:0000313" key="10">
    <source>
        <dbReference type="Proteomes" id="UP000035268"/>
    </source>
</evidence>
<dbReference type="GO" id="GO:0008882">
    <property type="term" value="F:[glutamate-ammonia-ligase] adenylyltransferase activity"/>
    <property type="evidence" value="ECO:0007669"/>
    <property type="project" value="UniProtKB-EC"/>
</dbReference>
<dbReference type="SUPFAM" id="SSF81593">
    <property type="entry name" value="Nucleotidyltransferase substrate binding subunit/domain"/>
    <property type="match status" value="2"/>
</dbReference>
<dbReference type="InterPro" id="IPR023057">
    <property type="entry name" value="GlnE"/>
</dbReference>
<keyword evidence="5" id="KW-0460">Magnesium</keyword>
<keyword evidence="4" id="KW-0067">ATP-binding</keyword>
<gene>
    <name evidence="9" type="primary">glnE</name>
    <name evidence="9" type="ORF">L21SP4_01523</name>
</gene>
<dbReference type="EMBL" id="CP010904">
    <property type="protein sequence ID" value="AKJ64768.1"/>
    <property type="molecule type" value="Genomic_DNA"/>
</dbReference>
<evidence type="ECO:0000259" key="8">
    <source>
        <dbReference type="PROSITE" id="PS51671"/>
    </source>
</evidence>
<accession>A0A0G3EEI8</accession>
<dbReference type="PATRIC" id="fig|1609981.3.peg.1581"/>
<proteinExistence type="predicted"/>
<sequence>MTRSAADLETRCPDIPAEFVREFEARMEPEYFDRFDGPRRAEHVRALHAVSPQHPVDVLVAEGGGRIECTVAGYDAPGVFSLITGVLASLDFDILSGDVFTYRRQSEESSAPRRVPAGRKRRGGATRAARRRILDHFSGETNSLMEFDLWAGEVRRRMEWMFGHLEDGGRRAADEVRQQVNEWVTGALRRRKRSAQPPMYPVDIELSPGERATELRLVSQDTPAFLYAVSTALTMQRVSIEHVDIRTSPEGRIEDVLRVTDRAGRPIREDSRLNRLRLSVILTKQFTYHLDRAPDPYTALVRFEQIAENLFGGEAPGGEWAQRLSDPRSMQNLARVLGTSDYLWEDVIRLHYESLAPVLEPWKHMDGPEPGDCESRLRAAMEDAGSFEEKAERLNRFKDRELFDADLRHILHGELDVRKLSASLTPLAEAIVKLATETARDELTRRHGTPRTVGGLEVPCAVFGLGKMGGRAIGYASDIELLFLYSDRGRTDGEDPRPNAEFFNELVDLACGMIRTKREGIFEIDLRLRPHGQSGPKAVSLESFCRYYGPGGTAHAYERLALVRLRAVAGERELGAQVERLRDEFVYHAGAIDPGELRELRKKQFEQKCRPGCMNAKFSPGGLVDLEYTVQLLQVAAGVRDSNMRTPYLHRALDALRDSGELSASEHQNLAEAYRFFRALINGLRMLRGSARDLYLPEQDSPEFGHLARRMGYRSEAGLEAADRLTVDVERHSARVRHFVEVHLGREALPVPTSGTLADLILDGDSPEEVRRAILGKYRFTDPDRAFLNLQRLAGAGGRREIFFELVTLAGDVLRREPDPDRALNNWERFLDAAGGDPCEHYAMLFAQPQRLRFMLGIFSRSQFLAEGLIRSPEELEHVTSPEILYRRRDTAEMAEDVRTRLERAEEGQKGAVLYDFRFREILRIGTRDMILGVPVKDVTRDLSMLADAVIRTALEEEDRAGEDFAVFALGKLGGRELNYSSDIDLLAVCDPSRPGAESREPGEYEKILTRLRAKLGAHPGCGYVYRVDLRLRPHGRSGPVVPTRDGLLQYYRNAAALWERQSLLKLRCVAGSAALGREVEAAVRDILLEPVAEKERVFAEIEKMRGPRTSEDEDGFDIKQGRGGIRDIEFLAQGLQLVHAPDCPDLPDGNTRNALEKLAAHGLLDRNEAATLQSDYAFLRRAEHYLQILEDRQIHRLPENRDQLASFARCLLGADAAVEDLIRELNRIRHRVTESYQRHIYS</sequence>
<dbReference type="Gene3D" id="1.20.120.330">
    <property type="entry name" value="Nucleotidyltransferases domain 2"/>
    <property type="match status" value="2"/>
</dbReference>
<name>A0A0G3EEI8_9BACT</name>
<keyword evidence="2 9" id="KW-0548">Nucleotidyltransferase</keyword>
<feature type="domain" description="ACT" evidence="8">
    <location>
        <begin position="214"/>
        <end position="294"/>
    </location>
</feature>
<dbReference type="STRING" id="1307763.L21SP4_01523"/>
<dbReference type="InterPro" id="IPR002912">
    <property type="entry name" value="ACT_dom"/>
</dbReference>
<keyword evidence="1 9" id="KW-0808">Transferase</keyword>
<dbReference type="Proteomes" id="UP000035268">
    <property type="component" value="Chromosome"/>
</dbReference>
<dbReference type="SUPFAM" id="SSF81301">
    <property type="entry name" value="Nucleotidyltransferase"/>
    <property type="match status" value="2"/>
</dbReference>
<keyword evidence="9" id="KW-0436">Ligase</keyword>
<dbReference type="CDD" id="cd05401">
    <property type="entry name" value="NT_GlnE_GlnD_like"/>
    <property type="match status" value="2"/>
</dbReference>
<evidence type="ECO:0000313" key="9">
    <source>
        <dbReference type="EMBL" id="AKJ64768.1"/>
    </source>
</evidence>
<dbReference type="PANTHER" id="PTHR30621:SF0">
    <property type="entry name" value="BIFUNCTIONAL GLUTAMINE SYNTHETASE ADENYLYLTRANSFERASE_ADENYLYL-REMOVING ENZYME"/>
    <property type="match status" value="1"/>
</dbReference>
<keyword evidence="10" id="KW-1185">Reference proteome</keyword>
<dbReference type="EC" id="2.7.7.42" evidence="9"/>
<dbReference type="RefSeq" id="WP_052882064.1">
    <property type="nucleotide sequence ID" value="NZ_CP010904.1"/>
</dbReference>
<evidence type="ECO:0000256" key="2">
    <source>
        <dbReference type="ARBA" id="ARBA00022695"/>
    </source>
</evidence>
<evidence type="ECO:0000256" key="5">
    <source>
        <dbReference type="ARBA" id="ARBA00022842"/>
    </source>
</evidence>
<dbReference type="InterPro" id="IPR005190">
    <property type="entry name" value="GlnE_rpt_dom"/>
</dbReference>
<feature type="compositionally biased region" description="Basic residues" evidence="7">
    <location>
        <begin position="116"/>
        <end position="127"/>
    </location>
</feature>
<dbReference type="GO" id="GO:0005524">
    <property type="term" value="F:ATP binding"/>
    <property type="evidence" value="ECO:0007669"/>
    <property type="project" value="UniProtKB-KW"/>
</dbReference>
<dbReference type="GO" id="GO:0005829">
    <property type="term" value="C:cytosol"/>
    <property type="evidence" value="ECO:0007669"/>
    <property type="project" value="TreeGrafter"/>
</dbReference>